<evidence type="ECO:0000313" key="1">
    <source>
        <dbReference type="EMBL" id="CEK83109.1"/>
    </source>
</evidence>
<dbReference type="AlphaFoldDB" id="A0A0B7APY1"/>
<sequence>MNKMNNRRIVISHDSKKYCIKHTHYTTKLQVTYSNKYITNAWTLNVMLSSFLLLEITCVPIV</sequence>
<protein>
    <submittedName>
        <fullName evidence="1">Uncharacterized protein</fullName>
    </submittedName>
</protein>
<proteinExistence type="predicted"/>
<gene>
    <name evidence="1" type="primary">ORF135244</name>
</gene>
<accession>A0A0B7APY1</accession>
<organism evidence="1">
    <name type="scientific">Arion vulgaris</name>
    <dbReference type="NCBI Taxonomy" id="1028688"/>
    <lineage>
        <taxon>Eukaryota</taxon>
        <taxon>Metazoa</taxon>
        <taxon>Spiralia</taxon>
        <taxon>Lophotrochozoa</taxon>
        <taxon>Mollusca</taxon>
        <taxon>Gastropoda</taxon>
        <taxon>Heterobranchia</taxon>
        <taxon>Euthyneura</taxon>
        <taxon>Panpulmonata</taxon>
        <taxon>Eupulmonata</taxon>
        <taxon>Stylommatophora</taxon>
        <taxon>Helicina</taxon>
        <taxon>Arionoidea</taxon>
        <taxon>Arionidae</taxon>
        <taxon>Arion</taxon>
    </lineage>
</organism>
<dbReference type="EMBL" id="HACG01036244">
    <property type="protein sequence ID" value="CEK83109.1"/>
    <property type="molecule type" value="Transcribed_RNA"/>
</dbReference>
<name>A0A0B7APY1_9EUPU</name>
<reference evidence="1" key="1">
    <citation type="submission" date="2014-12" db="EMBL/GenBank/DDBJ databases">
        <title>Insight into the proteome of Arion vulgaris.</title>
        <authorList>
            <person name="Aradska J."/>
            <person name="Bulat T."/>
            <person name="Smidak R."/>
            <person name="Sarate P."/>
            <person name="Gangsoo J."/>
            <person name="Sialana F."/>
            <person name="Bilban M."/>
            <person name="Lubec G."/>
        </authorList>
    </citation>
    <scope>NUCLEOTIDE SEQUENCE</scope>
    <source>
        <tissue evidence="1">Skin</tissue>
    </source>
</reference>